<dbReference type="GO" id="GO:0045880">
    <property type="term" value="P:positive regulation of smoothened signaling pathway"/>
    <property type="evidence" value="ECO:0000266"/>
    <property type="project" value="RGD"/>
</dbReference>
<reference evidence="1" key="3">
    <citation type="submission" date="2025-09" db="UniProtKB">
        <authorList>
            <consortium name="Ensembl"/>
        </authorList>
    </citation>
    <scope>IDENTIFICATION</scope>
    <source>
        <strain evidence="1">Brown Norway</strain>
    </source>
</reference>
<dbReference type="InterPro" id="IPR027996">
    <property type="entry name" value="TEDC1_dom"/>
</dbReference>
<dbReference type="GeneID" id="690422"/>
<accession>A0A8I5ZZB2</accession>
<sequence>MGRRRSRVEGAARALPEAVAALSRSLPAGPSPEIFRRAKFDRPEAAPVLWQLLLRVLSPLAANNTWTDLAPEAQARVVKSALGSRGYPRSVLLQFPDGSSQGSRELLLALSWLLAQGPLLEQLLAQTRVQVGDQLPQCEALTSPGPLACLVATKSPVDLRLVEWLMGKLRFRWRCLILSQREQCTLLSKIHLYTQGCHSQQSLGHLSVAETEMLRDPESSQQLLHALESENARLEAALEWRRCELVFWQWMDTVLDACSPETPAVTSQPTALPMISEGGLGELESVRQELLALQEELREVAEPRRAAWESRVGGLGQGPEWSNSRKALREVVERELADLQGSWKLCSTPAQPQRPHRLVRSKDGAPRRQGLQAAEVIRTLSAKEDCLKKALHQLQCQCQQELARLAGTLPGLIWVLPPGH</sequence>
<dbReference type="PANTHER" id="PTHR35076">
    <property type="entry name" value="TUBULIN EPSILON AND DELTA COMPLEX PROTEIN 1"/>
    <property type="match status" value="1"/>
</dbReference>
<reference evidence="1" key="1">
    <citation type="submission" date="2024-01" db="EMBL/GenBank/DDBJ databases">
        <title>GRCr8: a new rat reference genome assembly contstructed from accurate long reads and long range scaffolding.</title>
        <authorList>
            <person name="Doris P.A."/>
            <person name="Kalbfleisch T."/>
            <person name="Li K."/>
            <person name="Howe K."/>
            <person name="Wood J."/>
        </authorList>
    </citation>
    <scope>NUCLEOTIDE SEQUENCE [LARGE SCALE GENOMIC DNA]</scope>
    <source>
        <strain evidence="1">Brown Norway</strain>
    </source>
</reference>
<dbReference type="Proteomes" id="UP000002494">
    <property type="component" value="Chromosome 6"/>
</dbReference>
<keyword evidence="2" id="KW-1185">Reference proteome</keyword>
<name>A0A8I5ZZB2_RAT</name>
<evidence type="ECO:0000313" key="2">
    <source>
        <dbReference type="Proteomes" id="UP000002494"/>
    </source>
</evidence>
<gene>
    <name evidence="1 3" type="primary">Tedc1</name>
</gene>
<dbReference type="GO" id="GO:0005814">
    <property type="term" value="C:centriole"/>
    <property type="evidence" value="ECO:0000266"/>
    <property type="project" value="RGD"/>
</dbReference>
<reference evidence="1" key="2">
    <citation type="submission" date="2025-08" db="UniProtKB">
        <authorList>
            <consortium name="Ensembl"/>
        </authorList>
    </citation>
    <scope>IDENTIFICATION</scope>
    <source>
        <strain evidence="1">Brown Norway</strain>
    </source>
</reference>
<organism evidence="1 2">
    <name type="scientific">Rattus norvegicus</name>
    <name type="common">Rat</name>
    <dbReference type="NCBI Taxonomy" id="10116"/>
    <lineage>
        <taxon>Eukaryota</taxon>
        <taxon>Metazoa</taxon>
        <taxon>Chordata</taxon>
        <taxon>Craniata</taxon>
        <taxon>Vertebrata</taxon>
        <taxon>Euteleostomi</taxon>
        <taxon>Mammalia</taxon>
        <taxon>Eutheria</taxon>
        <taxon>Euarchontoglires</taxon>
        <taxon>Glires</taxon>
        <taxon>Rodentia</taxon>
        <taxon>Myomorpha</taxon>
        <taxon>Muroidea</taxon>
        <taxon>Muridae</taxon>
        <taxon>Murinae</taxon>
        <taxon>Rattus</taxon>
    </lineage>
</organism>
<dbReference type="Pfam" id="PF14970">
    <property type="entry name" value="TEDC1"/>
    <property type="match status" value="1"/>
</dbReference>
<evidence type="ECO:0000313" key="3">
    <source>
        <dbReference type="RGD" id="1596085"/>
    </source>
</evidence>
<dbReference type="RGD" id="1596085">
    <property type="gene designation" value="Tedc1"/>
</dbReference>
<dbReference type="InterPro" id="IPR043535">
    <property type="entry name" value="TEDC1"/>
</dbReference>
<protein>
    <submittedName>
        <fullName evidence="1">Tubulin epsilon and delta complex 1</fullName>
    </submittedName>
</protein>
<dbReference type="OMA" id="FIPPMKT"/>
<dbReference type="GeneTree" id="ENSGT00390000011474"/>
<dbReference type="AGR" id="RGD:1596085"/>
<dbReference type="RefSeq" id="NP_001386073.1">
    <property type="nucleotide sequence ID" value="NM_001399144.1"/>
</dbReference>
<dbReference type="CTD" id="283643"/>
<evidence type="ECO:0000313" key="1">
    <source>
        <dbReference type="Ensembl" id="ENSRNOP00000085075.1"/>
    </source>
</evidence>
<dbReference type="KEGG" id="rno:690422"/>
<dbReference type="GO" id="GO:0005929">
    <property type="term" value="C:cilium"/>
    <property type="evidence" value="ECO:0000266"/>
    <property type="project" value="RGD"/>
</dbReference>
<proteinExistence type="predicted"/>
<dbReference type="PANTHER" id="PTHR35076:SF1">
    <property type="entry name" value="TUBULIN EPSILON AND DELTA COMPLEX PROTEIN 1"/>
    <property type="match status" value="1"/>
</dbReference>
<dbReference type="Ensembl" id="ENSRNOT00000101385.2">
    <property type="protein sequence ID" value="ENSRNOP00000085075.1"/>
    <property type="gene ID" value="ENSRNOG00000070355.2"/>
</dbReference>
<dbReference type="AlphaFoldDB" id="A0A8I5ZZB2"/>